<evidence type="ECO:0000313" key="4">
    <source>
        <dbReference type="Proteomes" id="UP000012488"/>
    </source>
</evidence>
<dbReference type="Proteomes" id="UP000012488">
    <property type="component" value="Chromosome"/>
</dbReference>
<keyword evidence="2" id="KW-0812">Transmembrane</keyword>
<evidence type="ECO:0000256" key="1">
    <source>
        <dbReference type="SAM" id="MobiDB-lite"/>
    </source>
</evidence>
<reference evidence="3 4" key="1">
    <citation type="journal article" date="2012" name="Genet. Mol. Biol.">
        <title>Analysis of 16S rRNA and mxaF genes revealing insights into Methylobacterium niche-specific plant association.</title>
        <authorList>
            <person name="Dourado M.N."/>
            <person name="Andreote F.D."/>
            <person name="Dini-Andreote F."/>
            <person name="Conti R."/>
            <person name="Araujo J.M."/>
            <person name="Araujo W.L."/>
        </authorList>
    </citation>
    <scope>NUCLEOTIDE SEQUENCE [LARGE SCALE GENOMIC DNA]</scope>
    <source>
        <strain evidence="3 4">SR1.6/6</strain>
    </source>
</reference>
<feature type="compositionally biased region" description="Low complexity" evidence="1">
    <location>
        <begin position="236"/>
        <end position="245"/>
    </location>
</feature>
<sequence length="282" mass="28227">MIDLALDASETRATRRPDGRLGRSAKLRIVLFGLAGAGALGGFGVAASSLMAGLAAPAPVKFVASGRATDWPDLKDGLPALAGSGKPPSTQVEKPAEPAGSDMRMAGLPDTYAPSAAGTSVASADAAPIPARAPAQAAAAPVPPARRIPVPTPVAPLAAGRQVVPLPPARMAALQSPRASETVRARDVHEPAAAPKPVAPPATPAAISEKTEKPARKVAASHKPPAVAKPAEKAKAAPTAVAQAEPAEETEVLGIKLPSLAPAGRKLKESVDALGEAVKNVF</sequence>
<keyword evidence="2" id="KW-1133">Transmembrane helix</keyword>
<name>A0A6B9FJ41_9HYPH</name>
<reference evidence="3 4" key="2">
    <citation type="journal article" date="2013" name="Genome Announc.">
        <title>Draft Genome Sequence of Methylobacterium mesophilicum Strain SR1.6/6, Isolated from Citrus sinensis.</title>
        <authorList>
            <person name="Marinho Almeida D."/>
            <person name="Dini-Andreote F."/>
            <person name="Camargo Neves A.A."/>
            <person name="Juca Ramos R.T."/>
            <person name="Andreote F.D."/>
            <person name="Carneiro A.R."/>
            <person name="Oliveira de Souza Lima A."/>
            <person name="Caracciolo Gomes de Sa P.H."/>
            <person name="Ribeiro Barbosa M.S."/>
            <person name="Araujo W.L."/>
            <person name="Silva A."/>
        </authorList>
    </citation>
    <scope>NUCLEOTIDE SEQUENCE [LARGE SCALE GENOMIC DNA]</scope>
    <source>
        <strain evidence="3 4">SR1.6/6</strain>
    </source>
</reference>
<feature type="region of interest" description="Disordered" evidence="1">
    <location>
        <begin position="74"/>
        <end position="102"/>
    </location>
</feature>
<proteinExistence type="predicted"/>
<dbReference type="RefSeq" id="WP_010682887.1">
    <property type="nucleotide sequence ID" value="NZ_CP043538.1"/>
</dbReference>
<evidence type="ECO:0000313" key="3">
    <source>
        <dbReference type="EMBL" id="QGY02563.1"/>
    </source>
</evidence>
<dbReference type="AlphaFoldDB" id="A0A6B9FJ41"/>
<gene>
    <name evidence="3" type="ORF">MMSR116_12280</name>
</gene>
<protein>
    <submittedName>
        <fullName evidence="3">Uncharacterized protein</fullName>
    </submittedName>
</protein>
<evidence type="ECO:0000256" key="2">
    <source>
        <dbReference type="SAM" id="Phobius"/>
    </source>
</evidence>
<dbReference type="EMBL" id="CP043538">
    <property type="protein sequence ID" value="QGY02563.1"/>
    <property type="molecule type" value="Genomic_DNA"/>
</dbReference>
<feature type="transmembrane region" description="Helical" evidence="2">
    <location>
        <begin position="29"/>
        <end position="55"/>
    </location>
</feature>
<accession>A0A6B9FJ41</accession>
<organism evidence="3 4">
    <name type="scientific">Methylobacterium mesophilicum SR1.6/6</name>
    <dbReference type="NCBI Taxonomy" id="908290"/>
    <lineage>
        <taxon>Bacteria</taxon>
        <taxon>Pseudomonadati</taxon>
        <taxon>Pseudomonadota</taxon>
        <taxon>Alphaproteobacteria</taxon>
        <taxon>Hyphomicrobiales</taxon>
        <taxon>Methylobacteriaceae</taxon>
        <taxon>Methylobacterium</taxon>
    </lineage>
</organism>
<dbReference type="KEGG" id="mmes:MMSR116_12280"/>
<keyword evidence="2" id="KW-0472">Membrane</keyword>
<feature type="region of interest" description="Disordered" evidence="1">
    <location>
        <begin position="184"/>
        <end position="247"/>
    </location>
</feature>
<dbReference type="OrthoDB" id="7991761at2"/>